<dbReference type="InterPro" id="IPR013325">
    <property type="entry name" value="RNA_pol_sigma_r2"/>
</dbReference>
<feature type="domain" description="RNA polymerase sigma-70 region 2" evidence="5">
    <location>
        <begin position="52"/>
        <end position="118"/>
    </location>
</feature>
<keyword evidence="4" id="KW-0804">Transcription</keyword>
<evidence type="ECO:0000256" key="4">
    <source>
        <dbReference type="ARBA" id="ARBA00023163"/>
    </source>
</evidence>
<keyword evidence="3" id="KW-0731">Sigma factor</keyword>
<keyword evidence="2" id="KW-0805">Transcription regulation</keyword>
<dbReference type="InterPro" id="IPR013249">
    <property type="entry name" value="RNA_pol_sigma70_r4_t2"/>
</dbReference>
<proteinExistence type="inferred from homology"/>
<accession>A0A316AFM2</accession>
<keyword evidence="8" id="KW-1185">Reference proteome</keyword>
<dbReference type="PANTHER" id="PTHR43133:SF46">
    <property type="entry name" value="RNA POLYMERASE SIGMA-70 FACTOR ECF SUBFAMILY"/>
    <property type="match status" value="1"/>
</dbReference>
<dbReference type="InterPro" id="IPR039425">
    <property type="entry name" value="RNA_pol_sigma-70-like"/>
</dbReference>
<evidence type="ECO:0000313" key="7">
    <source>
        <dbReference type="EMBL" id="PWJ56585.1"/>
    </source>
</evidence>
<comment type="caution">
    <text evidence="7">The sequence shown here is derived from an EMBL/GenBank/DDBJ whole genome shotgun (WGS) entry which is preliminary data.</text>
</comment>
<evidence type="ECO:0000259" key="6">
    <source>
        <dbReference type="Pfam" id="PF08281"/>
    </source>
</evidence>
<dbReference type="InterPro" id="IPR014284">
    <property type="entry name" value="RNA_pol_sigma-70_dom"/>
</dbReference>
<evidence type="ECO:0000256" key="3">
    <source>
        <dbReference type="ARBA" id="ARBA00023082"/>
    </source>
</evidence>
<evidence type="ECO:0000256" key="2">
    <source>
        <dbReference type="ARBA" id="ARBA00023015"/>
    </source>
</evidence>
<evidence type="ECO:0000313" key="8">
    <source>
        <dbReference type="Proteomes" id="UP000245880"/>
    </source>
</evidence>
<dbReference type="PANTHER" id="PTHR43133">
    <property type="entry name" value="RNA POLYMERASE ECF-TYPE SIGMA FACTO"/>
    <property type="match status" value="1"/>
</dbReference>
<dbReference type="GO" id="GO:0006352">
    <property type="term" value="P:DNA-templated transcription initiation"/>
    <property type="evidence" value="ECO:0007669"/>
    <property type="project" value="InterPro"/>
</dbReference>
<sequence length="216" mass="25111">MSELALTDDPEVRQDNLLKNRKKHPLNLRMTFNEQELVAGCKRRDRTAQKQLYDVFGGKLFAICLRYTKNKIDAEDVLQEAFIKIYEHIGSFRSDSPVEYWMRSVVVNTALNHLRQQKHWKELGDLETYEAGLADGNVTLADFQHQQLLEIVQELPTGCRTIFNLYAIEGFQHNEIAEKLGISEGTSKSQYARARSLLQQKLNRENRLDNETIRKK</sequence>
<dbReference type="Gene3D" id="1.10.10.10">
    <property type="entry name" value="Winged helix-like DNA-binding domain superfamily/Winged helix DNA-binding domain"/>
    <property type="match status" value="1"/>
</dbReference>
<organism evidence="7 8">
    <name type="scientific">Dyadobacter jejuensis</name>
    <dbReference type="NCBI Taxonomy" id="1082580"/>
    <lineage>
        <taxon>Bacteria</taxon>
        <taxon>Pseudomonadati</taxon>
        <taxon>Bacteroidota</taxon>
        <taxon>Cytophagia</taxon>
        <taxon>Cytophagales</taxon>
        <taxon>Spirosomataceae</taxon>
        <taxon>Dyadobacter</taxon>
    </lineage>
</organism>
<dbReference type="AlphaFoldDB" id="A0A316AFM2"/>
<evidence type="ECO:0000259" key="5">
    <source>
        <dbReference type="Pfam" id="PF04542"/>
    </source>
</evidence>
<dbReference type="GO" id="GO:0003677">
    <property type="term" value="F:DNA binding"/>
    <property type="evidence" value="ECO:0007669"/>
    <property type="project" value="InterPro"/>
</dbReference>
<dbReference type="SUPFAM" id="SSF88659">
    <property type="entry name" value="Sigma3 and sigma4 domains of RNA polymerase sigma factors"/>
    <property type="match status" value="1"/>
</dbReference>
<dbReference type="EMBL" id="QGDT01000011">
    <property type="protein sequence ID" value="PWJ56585.1"/>
    <property type="molecule type" value="Genomic_DNA"/>
</dbReference>
<dbReference type="InterPro" id="IPR007627">
    <property type="entry name" value="RNA_pol_sigma70_r2"/>
</dbReference>
<dbReference type="NCBIfam" id="TIGR02937">
    <property type="entry name" value="sigma70-ECF"/>
    <property type="match status" value="1"/>
</dbReference>
<dbReference type="Pfam" id="PF08281">
    <property type="entry name" value="Sigma70_r4_2"/>
    <property type="match status" value="1"/>
</dbReference>
<dbReference type="Pfam" id="PF04542">
    <property type="entry name" value="Sigma70_r2"/>
    <property type="match status" value="1"/>
</dbReference>
<dbReference type="GO" id="GO:0016987">
    <property type="term" value="F:sigma factor activity"/>
    <property type="evidence" value="ECO:0007669"/>
    <property type="project" value="UniProtKB-KW"/>
</dbReference>
<dbReference type="Proteomes" id="UP000245880">
    <property type="component" value="Unassembled WGS sequence"/>
</dbReference>
<gene>
    <name evidence="7" type="ORF">CLV98_11179</name>
</gene>
<protein>
    <submittedName>
        <fullName evidence="7">RNA polymerase sigma-70 factor (ECF subfamily)</fullName>
    </submittedName>
</protein>
<comment type="similarity">
    <text evidence="1">Belongs to the sigma-70 factor family. ECF subfamily.</text>
</comment>
<reference evidence="7 8" key="1">
    <citation type="submission" date="2018-03" db="EMBL/GenBank/DDBJ databases">
        <title>Genomic Encyclopedia of Archaeal and Bacterial Type Strains, Phase II (KMG-II): from individual species to whole genera.</title>
        <authorList>
            <person name="Goeker M."/>
        </authorList>
    </citation>
    <scope>NUCLEOTIDE SEQUENCE [LARGE SCALE GENOMIC DNA]</scope>
    <source>
        <strain evidence="7 8">DSM 100346</strain>
    </source>
</reference>
<evidence type="ECO:0000256" key="1">
    <source>
        <dbReference type="ARBA" id="ARBA00010641"/>
    </source>
</evidence>
<dbReference type="InterPro" id="IPR013324">
    <property type="entry name" value="RNA_pol_sigma_r3/r4-like"/>
</dbReference>
<dbReference type="SUPFAM" id="SSF88946">
    <property type="entry name" value="Sigma2 domain of RNA polymerase sigma factors"/>
    <property type="match status" value="1"/>
</dbReference>
<name>A0A316AFM2_9BACT</name>
<feature type="domain" description="RNA polymerase sigma factor 70 region 4 type 2" evidence="6">
    <location>
        <begin position="146"/>
        <end position="197"/>
    </location>
</feature>
<dbReference type="InterPro" id="IPR036388">
    <property type="entry name" value="WH-like_DNA-bd_sf"/>
</dbReference>
<dbReference type="Gene3D" id="1.10.1740.10">
    <property type="match status" value="1"/>
</dbReference>